<dbReference type="RefSeq" id="WP_093092649.1">
    <property type="nucleotide sequence ID" value="NZ_FOTQ01000001.1"/>
</dbReference>
<dbReference type="AlphaFoldDB" id="A0A1I4K6W6"/>
<dbReference type="EMBL" id="FOTQ01000001">
    <property type="protein sequence ID" value="SFL74206.1"/>
    <property type="molecule type" value="Genomic_DNA"/>
</dbReference>
<dbReference type="Gene3D" id="1.10.10.10">
    <property type="entry name" value="Winged helix-like DNA-binding domain superfamily/Winged helix DNA-binding domain"/>
    <property type="match status" value="1"/>
</dbReference>
<dbReference type="InterPro" id="IPR011991">
    <property type="entry name" value="ArsR-like_HTH"/>
</dbReference>
<gene>
    <name evidence="5" type="ORF">SAMN04488042_1011335</name>
</gene>
<evidence type="ECO:0000313" key="6">
    <source>
        <dbReference type="Proteomes" id="UP000199144"/>
    </source>
</evidence>
<dbReference type="InterPro" id="IPR001845">
    <property type="entry name" value="HTH_ArsR_DNA-bd_dom"/>
</dbReference>
<feature type="domain" description="HTH arsR-type" evidence="4">
    <location>
        <begin position="1"/>
        <end position="91"/>
    </location>
</feature>
<dbReference type="GO" id="GO:0003700">
    <property type="term" value="F:DNA-binding transcription factor activity"/>
    <property type="evidence" value="ECO:0007669"/>
    <property type="project" value="InterPro"/>
</dbReference>
<organism evidence="5 6">
    <name type="scientific">Shimia aestuarii</name>
    <dbReference type="NCBI Taxonomy" id="254406"/>
    <lineage>
        <taxon>Bacteria</taxon>
        <taxon>Pseudomonadati</taxon>
        <taxon>Pseudomonadota</taxon>
        <taxon>Alphaproteobacteria</taxon>
        <taxon>Rhodobacterales</taxon>
        <taxon>Roseobacteraceae</taxon>
    </lineage>
</organism>
<keyword evidence="6" id="KW-1185">Reference proteome</keyword>
<dbReference type="SMART" id="SM00418">
    <property type="entry name" value="HTH_ARSR"/>
    <property type="match status" value="1"/>
</dbReference>
<name>A0A1I4K6W6_9RHOB</name>
<proteinExistence type="predicted"/>
<dbReference type="OrthoDB" id="9790747at2"/>
<dbReference type="InterPro" id="IPR036390">
    <property type="entry name" value="WH_DNA-bd_sf"/>
</dbReference>
<evidence type="ECO:0000313" key="5">
    <source>
        <dbReference type="EMBL" id="SFL74206.1"/>
    </source>
</evidence>
<reference evidence="5 6" key="1">
    <citation type="submission" date="2016-10" db="EMBL/GenBank/DDBJ databases">
        <authorList>
            <person name="de Groot N.N."/>
        </authorList>
    </citation>
    <scope>NUCLEOTIDE SEQUENCE [LARGE SCALE GENOMIC DNA]</scope>
    <source>
        <strain evidence="5 6">DSM 15283</strain>
    </source>
</reference>
<dbReference type="Proteomes" id="UP000199144">
    <property type="component" value="Unassembled WGS sequence"/>
</dbReference>
<dbReference type="PRINTS" id="PR00778">
    <property type="entry name" value="HTHARSR"/>
</dbReference>
<dbReference type="PROSITE" id="PS50987">
    <property type="entry name" value="HTH_ARSR_2"/>
    <property type="match status" value="1"/>
</dbReference>
<evidence type="ECO:0000256" key="3">
    <source>
        <dbReference type="ARBA" id="ARBA00023163"/>
    </source>
</evidence>
<protein>
    <submittedName>
        <fullName evidence="5">Transcriptional regulator, ArsR family</fullName>
    </submittedName>
</protein>
<dbReference type="NCBIfam" id="NF033788">
    <property type="entry name" value="HTH_metalloreg"/>
    <property type="match status" value="1"/>
</dbReference>
<sequence length="106" mass="11697">MAQLTDTFAALSDETRLALVERLMAEGELPAGVLVANAEISGPAVSRHLKVLREAGVIRQRAEGTRRLYSVRPEALRAISNWTMDHRAFWEAGLDRLGALLAEDKE</sequence>
<evidence type="ECO:0000256" key="2">
    <source>
        <dbReference type="ARBA" id="ARBA00023125"/>
    </source>
</evidence>
<dbReference type="InterPro" id="IPR051081">
    <property type="entry name" value="HTH_MetalResp_TranReg"/>
</dbReference>
<dbReference type="PANTHER" id="PTHR33154">
    <property type="entry name" value="TRANSCRIPTIONAL REGULATOR, ARSR FAMILY"/>
    <property type="match status" value="1"/>
</dbReference>
<evidence type="ECO:0000256" key="1">
    <source>
        <dbReference type="ARBA" id="ARBA00023015"/>
    </source>
</evidence>
<keyword evidence="2" id="KW-0238">DNA-binding</keyword>
<evidence type="ECO:0000259" key="4">
    <source>
        <dbReference type="PROSITE" id="PS50987"/>
    </source>
</evidence>
<dbReference type="GO" id="GO:0003677">
    <property type="term" value="F:DNA binding"/>
    <property type="evidence" value="ECO:0007669"/>
    <property type="project" value="UniProtKB-KW"/>
</dbReference>
<dbReference type="SUPFAM" id="SSF46785">
    <property type="entry name" value="Winged helix' DNA-binding domain"/>
    <property type="match status" value="1"/>
</dbReference>
<keyword evidence="3" id="KW-0804">Transcription</keyword>
<dbReference type="CDD" id="cd00090">
    <property type="entry name" value="HTH_ARSR"/>
    <property type="match status" value="1"/>
</dbReference>
<dbReference type="PANTHER" id="PTHR33154:SF33">
    <property type="entry name" value="TRANSCRIPTIONAL REPRESSOR SDPR"/>
    <property type="match status" value="1"/>
</dbReference>
<accession>A0A1I4K6W6</accession>
<dbReference type="InterPro" id="IPR036388">
    <property type="entry name" value="WH-like_DNA-bd_sf"/>
</dbReference>
<keyword evidence="1" id="KW-0805">Transcription regulation</keyword>
<dbReference type="STRING" id="254406.SAMN04488042_1011335"/>
<dbReference type="Pfam" id="PF12840">
    <property type="entry name" value="HTH_20"/>
    <property type="match status" value="1"/>
</dbReference>